<sequence>MKALNKLSMIVIASSVLAGCGDSDSKAENATATESQTPTAQVQQVEKKVEKAAPALSEKHEAVLKAIPQPEPKLEEPIAISDQKSATGAKDLKKLNDFFDKERSGELKKVSNKLQSFARQRISVDDEAKKAEFFAAVKQAKELFDKYEQDIAALNIQDPEVKSLIEQHIINTKLVNSLMIVIGENSEFLNNLGKDKADNAFVKEYNERNLALQKNFRAAQKVFLDAYNKLNQKYSQ</sequence>
<feature type="compositionally biased region" description="Polar residues" evidence="1">
    <location>
        <begin position="28"/>
        <end position="44"/>
    </location>
</feature>
<dbReference type="Proteomes" id="UP000253872">
    <property type="component" value="Unassembled WGS sequence"/>
</dbReference>
<feature type="signal peptide" evidence="2">
    <location>
        <begin position="1"/>
        <end position="18"/>
    </location>
</feature>
<organism evidence="3 4">
    <name type="scientific">Haemophilus sputorum</name>
    <dbReference type="NCBI Taxonomy" id="1078480"/>
    <lineage>
        <taxon>Bacteria</taxon>
        <taxon>Pseudomonadati</taxon>
        <taxon>Pseudomonadota</taxon>
        <taxon>Gammaproteobacteria</taxon>
        <taxon>Pasteurellales</taxon>
        <taxon>Pasteurellaceae</taxon>
        <taxon>Haemophilus</taxon>
    </lineage>
</organism>
<comment type="caution">
    <text evidence="3">The sequence shown here is derived from an EMBL/GenBank/DDBJ whole genome shotgun (WGS) entry which is preliminary data.</text>
</comment>
<keyword evidence="2" id="KW-0732">Signal</keyword>
<evidence type="ECO:0000313" key="3">
    <source>
        <dbReference type="EMBL" id="RDE72734.1"/>
    </source>
</evidence>
<evidence type="ECO:0000256" key="2">
    <source>
        <dbReference type="SAM" id="SignalP"/>
    </source>
</evidence>
<dbReference type="AlphaFoldDB" id="A0A369YHY3"/>
<evidence type="ECO:0000313" key="4">
    <source>
        <dbReference type="Proteomes" id="UP000253872"/>
    </source>
</evidence>
<reference evidence="3 4" key="1">
    <citation type="submission" date="2018-05" db="EMBL/GenBank/DDBJ databases">
        <title>Draft Genome Sequences for a Diverse set of 7 Haemophilus Species.</title>
        <authorList>
            <person name="Nichols M."/>
            <person name="Topaz N."/>
            <person name="Wang X."/>
            <person name="Wang X."/>
            <person name="Boxrud D."/>
        </authorList>
    </citation>
    <scope>NUCLEOTIDE SEQUENCE [LARGE SCALE GENOMIC DNA]</scope>
    <source>
        <strain evidence="3 4">C2002001239</strain>
    </source>
</reference>
<gene>
    <name evidence="3" type="ORF">DPV93_05515</name>
</gene>
<feature type="chain" id="PRO_5016918255" description="Lipoprotein" evidence="2">
    <location>
        <begin position="19"/>
        <end position="236"/>
    </location>
</feature>
<evidence type="ECO:0000256" key="1">
    <source>
        <dbReference type="SAM" id="MobiDB-lite"/>
    </source>
</evidence>
<protein>
    <recommendedName>
        <fullName evidence="5">Lipoprotein</fullName>
    </recommendedName>
</protein>
<accession>A0A369YHY3</accession>
<dbReference type="RefSeq" id="WP_007523456.1">
    <property type="nucleotide sequence ID" value="NZ_JAPWBM010000002.1"/>
</dbReference>
<proteinExistence type="predicted"/>
<dbReference type="PROSITE" id="PS51257">
    <property type="entry name" value="PROKAR_LIPOPROTEIN"/>
    <property type="match status" value="1"/>
</dbReference>
<dbReference type="STRING" id="1035839.GCA_000238795_01355"/>
<name>A0A369YHY3_9PAST</name>
<evidence type="ECO:0008006" key="5">
    <source>
        <dbReference type="Google" id="ProtNLM"/>
    </source>
</evidence>
<feature type="region of interest" description="Disordered" evidence="1">
    <location>
        <begin position="21"/>
        <end position="44"/>
    </location>
</feature>
<dbReference type="EMBL" id="QEPN01000003">
    <property type="protein sequence ID" value="RDE72734.1"/>
    <property type="molecule type" value="Genomic_DNA"/>
</dbReference>